<evidence type="ECO:0000313" key="3">
    <source>
        <dbReference type="Proteomes" id="UP001241605"/>
    </source>
</evidence>
<name>A0ABY8QIN9_9RHOB</name>
<dbReference type="Pfam" id="PF00196">
    <property type="entry name" value="GerE"/>
    <property type="match status" value="1"/>
</dbReference>
<dbReference type="PROSITE" id="PS50043">
    <property type="entry name" value="HTH_LUXR_2"/>
    <property type="match status" value="1"/>
</dbReference>
<dbReference type="InterPro" id="IPR000792">
    <property type="entry name" value="Tscrpt_reg_LuxR_C"/>
</dbReference>
<dbReference type="SUPFAM" id="SSF46894">
    <property type="entry name" value="C-terminal effector domain of the bipartite response regulators"/>
    <property type="match status" value="1"/>
</dbReference>
<dbReference type="InterPro" id="IPR016032">
    <property type="entry name" value="Sig_transdc_resp-reg_C-effctor"/>
</dbReference>
<gene>
    <name evidence="2" type="ORF">QF118_02750</name>
</gene>
<dbReference type="InterPro" id="IPR036388">
    <property type="entry name" value="WH-like_DNA-bd_sf"/>
</dbReference>
<organism evidence="2 3">
    <name type="scientific">Tropicibacter oceani</name>
    <dbReference type="NCBI Taxonomy" id="3058420"/>
    <lineage>
        <taxon>Bacteria</taxon>
        <taxon>Pseudomonadati</taxon>
        <taxon>Pseudomonadota</taxon>
        <taxon>Alphaproteobacteria</taxon>
        <taxon>Rhodobacterales</taxon>
        <taxon>Roseobacteraceae</taxon>
        <taxon>Tropicibacter</taxon>
    </lineage>
</organism>
<keyword evidence="3" id="KW-1185">Reference proteome</keyword>
<protein>
    <submittedName>
        <fullName evidence="2">Helix-turn-helix transcriptional regulator</fullName>
    </submittedName>
</protein>
<dbReference type="RefSeq" id="WP_282301119.1">
    <property type="nucleotide sequence ID" value="NZ_CP124616.1"/>
</dbReference>
<dbReference type="SMART" id="SM00421">
    <property type="entry name" value="HTH_LUXR"/>
    <property type="match status" value="1"/>
</dbReference>
<feature type="domain" description="HTH luxR-type" evidence="1">
    <location>
        <begin position="313"/>
        <end position="378"/>
    </location>
</feature>
<evidence type="ECO:0000313" key="2">
    <source>
        <dbReference type="EMBL" id="WGW04485.1"/>
    </source>
</evidence>
<dbReference type="Gene3D" id="1.10.10.10">
    <property type="entry name" value="Winged helix-like DNA-binding domain superfamily/Winged helix DNA-binding domain"/>
    <property type="match status" value="1"/>
</dbReference>
<proteinExistence type="predicted"/>
<evidence type="ECO:0000259" key="1">
    <source>
        <dbReference type="PROSITE" id="PS50043"/>
    </source>
</evidence>
<sequence length="387" mass="42265">MADDHRLIQAIYDTALRQDALPDVLQDLCTRVGAFGAMIFDCTTQDGRRQVGLQHLSSAYDPDFVQAYVEAYNDQEVADQDRLADLSSTGNEINLIHDKALYRGGTQPGPNVAAMLRRGVSDRYGALLSKESWNTDRFAFQFWKNTPLPSSDQIVWAEAMLSHLAKALSMGRAVRRARVLETALDSFLDSLRMGIAVIGPSGQVIFANTEMLRIVQDRQELSINRAGNLICADGAQQPKLHALLSRDDVHGRHGARPRNEAVLFPDPDSPGEAALFVEVCPLDNHPELDKFGAGTRLVTVLDGSASQQIDAQAVARYFPLSKAEIALLGLLGDGLSNAEIAAHRARSVETINSQIKSVLRKTGTRNRTELVKVAMGLTATAPSRPLK</sequence>
<accession>A0ABY8QIN9</accession>
<reference evidence="2 3" key="1">
    <citation type="submission" date="2023-05" db="EMBL/GenBank/DDBJ databases">
        <title>YMD87, complete Genome.</title>
        <authorList>
            <person name="Zhang J."/>
            <person name="Xu X."/>
        </authorList>
    </citation>
    <scope>NUCLEOTIDE SEQUENCE [LARGE SCALE GENOMIC DNA]</scope>
    <source>
        <strain evidence="2 3">YMD87</strain>
    </source>
</reference>
<dbReference type="Proteomes" id="UP001241605">
    <property type="component" value="Chromosome"/>
</dbReference>
<dbReference type="EMBL" id="CP124616">
    <property type="protein sequence ID" value="WGW04485.1"/>
    <property type="molecule type" value="Genomic_DNA"/>
</dbReference>